<dbReference type="PANTHER" id="PTHR38096">
    <property type="entry name" value="ENTEROBACTIN SYNTHASE COMPONENT D"/>
    <property type="match status" value="1"/>
</dbReference>
<keyword evidence="7" id="KW-0259">Enterobactin biosynthesis</keyword>
<dbReference type="RefSeq" id="WP_354557369.1">
    <property type="nucleotide sequence ID" value="NZ_JBEPMB010000005.1"/>
</dbReference>
<feature type="domain" description="4'-phosphopantetheinyl transferase" evidence="12">
    <location>
        <begin position="121"/>
        <end position="194"/>
    </location>
</feature>
<dbReference type="SUPFAM" id="SSF56214">
    <property type="entry name" value="4'-phosphopantetheinyl transferase"/>
    <property type="match status" value="1"/>
</dbReference>
<dbReference type="Pfam" id="PF01648">
    <property type="entry name" value="ACPS"/>
    <property type="match status" value="1"/>
</dbReference>
<evidence type="ECO:0000256" key="8">
    <source>
        <dbReference type="ARBA" id="ARBA00029894"/>
    </source>
</evidence>
<gene>
    <name evidence="14" type="ORF">ABID16_003222</name>
</gene>
<comment type="subunit">
    <text evidence="4">EntB, EntD, EntE, and EntF form a multienzyme complex called enterobactin synthase.</text>
</comment>
<dbReference type="GO" id="GO:0016740">
    <property type="term" value="F:transferase activity"/>
    <property type="evidence" value="ECO:0007669"/>
    <property type="project" value="UniProtKB-KW"/>
</dbReference>
<accession>A0ABV2J293</accession>
<dbReference type="InterPro" id="IPR003542">
    <property type="entry name" value="Enbac_synth_compD-like"/>
</dbReference>
<evidence type="ECO:0000256" key="7">
    <source>
        <dbReference type="ARBA" id="ARBA00023191"/>
    </source>
</evidence>
<evidence type="ECO:0000259" key="12">
    <source>
        <dbReference type="Pfam" id="PF01648"/>
    </source>
</evidence>
<keyword evidence="6 14" id="KW-0808">Transferase</keyword>
<dbReference type="InterPro" id="IPR037143">
    <property type="entry name" value="4-PPantetheinyl_Trfase_dom_sf"/>
</dbReference>
<evidence type="ECO:0000256" key="11">
    <source>
        <dbReference type="ARBA" id="ARBA00049191"/>
    </source>
</evidence>
<comment type="caution">
    <text evidence="14">The sequence shown here is derived from an EMBL/GenBank/DDBJ whole genome shotgun (WGS) entry which is preliminary data.</text>
</comment>
<dbReference type="Pfam" id="PF17837">
    <property type="entry name" value="4PPT_N"/>
    <property type="match status" value="1"/>
</dbReference>
<evidence type="ECO:0000256" key="1">
    <source>
        <dbReference type="ARBA" id="ARBA00003937"/>
    </source>
</evidence>
<dbReference type="PANTHER" id="PTHR38096:SF1">
    <property type="entry name" value="ENTEROBACTIN SYNTHASE COMPONENT D"/>
    <property type="match status" value="1"/>
</dbReference>
<proteinExistence type="inferred from homology"/>
<comment type="similarity">
    <text evidence="3">Belongs to the P-Pant transferase superfamily. EntD family.</text>
</comment>
<evidence type="ECO:0000256" key="3">
    <source>
        <dbReference type="ARBA" id="ARBA00008342"/>
    </source>
</evidence>
<sequence length="218" mass="23196">MTGPNRRADRSAEERALDEVLAAILPPGIHADCRVIRDGDQALLLPDEAASITSKRNPMRDASGAARHVARGLLNQAGLAVAPLMKSPDGAPVWPLGVVGSMAHDDDFAVAAVASAASFSGLGIDVEPGEPLAEDVAAIVRMPGDVLDGVEERLASRLLFAAKEAVYKAVFPRDNVILDFEDVVIDFTRGEGRTRTGRNVKLVYILKPRIVVLAFEPV</sequence>
<comment type="function">
    <text evidence="1">Involved in the biosynthesis of the siderophore enterobactin (enterochelin), which is a macrocyclic trimeric lactone of N-(2,3-dihydroxybenzoyl)-serine. The serine trilactone serves as a scaffolding for the three catechol functionalities that provide hexadentate coordination for the tightly ligated iron(2+) atoms. Plays an essential role in the assembly of the enterobactin by catalyzing the transfer of the 4'-phosphopantetheine (Ppant) moiety from coenzyme A to the apo-domains of both EntB (ArCP domain) and EntF (PCP domain) to yield their holo-forms which make them competent for the activation of 2,3-dihydroxybenzoate (DHB) and L-serine, respectively.</text>
</comment>
<feature type="domain" description="4'-phosphopantetheinyl transferase N-terminal" evidence="13">
    <location>
        <begin position="60"/>
        <end position="114"/>
    </location>
</feature>
<comment type="catalytic activity">
    <reaction evidence="10">
        <text>apo-[aryl-carrier protein] + CoA = holo-[aryl-carrier protein] + adenosine 3',5'-bisphosphate + H(+)</text>
        <dbReference type="Rhea" id="RHEA:48404"/>
        <dbReference type="Rhea" id="RHEA-COMP:15903"/>
        <dbReference type="Rhea" id="RHEA-COMP:17557"/>
        <dbReference type="ChEBI" id="CHEBI:15378"/>
        <dbReference type="ChEBI" id="CHEBI:29999"/>
        <dbReference type="ChEBI" id="CHEBI:57287"/>
        <dbReference type="ChEBI" id="CHEBI:58343"/>
        <dbReference type="ChEBI" id="CHEBI:64479"/>
    </reaction>
</comment>
<evidence type="ECO:0000256" key="10">
    <source>
        <dbReference type="ARBA" id="ARBA00049176"/>
    </source>
</evidence>
<evidence type="ECO:0000256" key="9">
    <source>
        <dbReference type="ARBA" id="ARBA00031996"/>
    </source>
</evidence>
<comment type="pathway">
    <text evidence="2">Siderophore biosynthesis; enterobactin biosynthesis.</text>
</comment>
<comment type="catalytic activity">
    <reaction evidence="11">
        <text>apo-[peptidyl-carrier protein] + CoA = holo-[peptidyl-carrier protein] + adenosine 3',5'-bisphosphate + H(+)</text>
        <dbReference type="Rhea" id="RHEA:46228"/>
        <dbReference type="Rhea" id="RHEA-COMP:11479"/>
        <dbReference type="Rhea" id="RHEA-COMP:11480"/>
        <dbReference type="ChEBI" id="CHEBI:15378"/>
        <dbReference type="ChEBI" id="CHEBI:29999"/>
        <dbReference type="ChEBI" id="CHEBI:57287"/>
        <dbReference type="ChEBI" id="CHEBI:58343"/>
        <dbReference type="ChEBI" id="CHEBI:64479"/>
    </reaction>
</comment>
<dbReference type="EMBL" id="JBEPMB010000005">
    <property type="protein sequence ID" value="MET3614879.1"/>
    <property type="molecule type" value="Genomic_DNA"/>
</dbReference>
<evidence type="ECO:0000256" key="5">
    <source>
        <dbReference type="ARBA" id="ARBA00019087"/>
    </source>
</evidence>
<dbReference type="InterPro" id="IPR008278">
    <property type="entry name" value="4-PPantetheinyl_Trfase_dom"/>
</dbReference>
<dbReference type="PRINTS" id="PR01399">
    <property type="entry name" value="ENTSNTHTASED"/>
</dbReference>
<protein>
    <recommendedName>
        <fullName evidence="5">Enterobactin synthase component D</fullName>
    </recommendedName>
    <alternativeName>
        <fullName evidence="8">4'-phosphopantetheinyl transferase EntD</fullName>
    </alternativeName>
    <alternativeName>
        <fullName evidence="9">Enterochelin synthase D</fullName>
    </alternativeName>
</protein>
<evidence type="ECO:0000259" key="13">
    <source>
        <dbReference type="Pfam" id="PF17837"/>
    </source>
</evidence>
<keyword evidence="15" id="KW-1185">Reference proteome</keyword>
<dbReference type="InterPro" id="IPR041354">
    <property type="entry name" value="4PPT_N"/>
</dbReference>
<organism evidence="14 15">
    <name type="scientific">Rhizobium aquaticum</name>
    <dbReference type="NCBI Taxonomy" id="1549636"/>
    <lineage>
        <taxon>Bacteria</taxon>
        <taxon>Pseudomonadati</taxon>
        <taxon>Pseudomonadota</taxon>
        <taxon>Alphaproteobacteria</taxon>
        <taxon>Hyphomicrobiales</taxon>
        <taxon>Rhizobiaceae</taxon>
        <taxon>Rhizobium/Agrobacterium group</taxon>
        <taxon>Rhizobium</taxon>
    </lineage>
</organism>
<evidence type="ECO:0000256" key="6">
    <source>
        <dbReference type="ARBA" id="ARBA00022679"/>
    </source>
</evidence>
<evidence type="ECO:0000313" key="15">
    <source>
        <dbReference type="Proteomes" id="UP001549047"/>
    </source>
</evidence>
<evidence type="ECO:0000313" key="14">
    <source>
        <dbReference type="EMBL" id="MET3614879.1"/>
    </source>
</evidence>
<evidence type="ECO:0000256" key="2">
    <source>
        <dbReference type="ARBA" id="ARBA00004993"/>
    </source>
</evidence>
<reference evidence="14 15" key="1">
    <citation type="submission" date="2024-06" db="EMBL/GenBank/DDBJ databases">
        <title>Genomic Encyclopedia of Type Strains, Phase IV (KMG-IV): sequencing the most valuable type-strain genomes for metagenomic binning, comparative biology and taxonomic classification.</title>
        <authorList>
            <person name="Goeker M."/>
        </authorList>
    </citation>
    <scope>NUCLEOTIDE SEQUENCE [LARGE SCALE GENOMIC DNA]</scope>
    <source>
        <strain evidence="14 15">DSM 29780</strain>
    </source>
</reference>
<dbReference type="Proteomes" id="UP001549047">
    <property type="component" value="Unassembled WGS sequence"/>
</dbReference>
<evidence type="ECO:0000256" key="4">
    <source>
        <dbReference type="ARBA" id="ARBA00011503"/>
    </source>
</evidence>
<name>A0ABV2J293_9HYPH</name>